<comment type="subunit">
    <text evidence="10">Homopentamer.</text>
</comment>
<dbReference type="SUPFAM" id="SSF81330">
    <property type="entry name" value="Gated mechanosensitive channel"/>
    <property type="match status" value="1"/>
</dbReference>
<gene>
    <name evidence="10" type="primary">mscL</name>
    <name evidence="11" type="ORF">FC08_GL001220</name>
</gene>
<evidence type="ECO:0000313" key="12">
    <source>
        <dbReference type="Proteomes" id="UP000050828"/>
    </source>
</evidence>
<dbReference type="InterPro" id="IPR037673">
    <property type="entry name" value="MSC/AndL"/>
</dbReference>
<evidence type="ECO:0000256" key="6">
    <source>
        <dbReference type="ARBA" id="ARBA00022989"/>
    </source>
</evidence>
<dbReference type="AlphaFoldDB" id="A0AAJ0LE39"/>
<evidence type="ECO:0000256" key="2">
    <source>
        <dbReference type="ARBA" id="ARBA00007254"/>
    </source>
</evidence>
<dbReference type="HAMAP" id="MF_00115">
    <property type="entry name" value="MscL"/>
    <property type="match status" value="1"/>
</dbReference>
<evidence type="ECO:0000256" key="4">
    <source>
        <dbReference type="ARBA" id="ARBA00022475"/>
    </source>
</evidence>
<dbReference type="GO" id="GO:0008381">
    <property type="term" value="F:mechanosensitive monoatomic ion channel activity"/>
    <property type="evidence" value="ECO:0007669"/>
    <property type="project" value="UniProtKB-UniRule"/>
</dbReference>
<accession>A0AAJ0LE39</accession>
<dbReference type="Gene3D" id="1.10.1200.120">
    <property type="entry name" value="Large-conductance mechanosensitive channel, MscL, domain 1"/>
    <property type="match status" value="1"/>
</dbReference>
<dbReference type="EMBL" id="AZDL01000049">
    <property type="protein sequence ID" value="KRK91387.1"/>
    <property type="molecule type" value="Genomic_DNA"/>
</dbReference>
<dbReference type="InterPro" id="IPR001185">
    <property type="entry name" value="MS_channel"/>
</dbReference>
<dbReference type="Proteomes" id="UP000050828">
    <property type="component" value="Unassembled WGS sequence"/>
</dbReference>
<name>A0AAJ0LE39_LATCU</name>
<keyword evidence="5 10" id="KW-0812">Transmembrane</keyword>
<dbReference type="NCBIfam" id="TIGR00220">
    <property type="entry name" value="mscL"/>
    <property type="match status" value="1"/>
</dbReference>
<dbReference type="PRINTS" id="PR01264">
    <property type="entry name" value="MECHCHANNEL"/>
</dbReference>
<keyword evidence="4 10" id="KW-1003">Cell membrane</keyword>
<evidence type="ECO:0000256" key="9">
    <source>
        <dbReference type="ARBA" id="ARBA00023303"/>
    </source>
</evidence>
<evidence type="ECO:0000256" key="1">
    <source>
        <dbReference type="ARBA" id="ARBA00004651"/>
    </source>
</evidence>
<dbReference type="PANTHER" id="PTHR30266">
    <property type="entry name" value="MECHANOSENSITIVE CHANNEL MSCL"/>
    <property type="match status" value="1"/>
</dbReference>
<evidence type="ECO:0000256" key="5">
    <source>
        <dbReference type="ARBA" id="ARBA00022692"/>
    </source>
</evidence>
<feature type="transmembrane region" description="Helical" evidence="10">
    <location>
        <begin position="43"/>
        <end position="64"/>
    </location>
</feature>
<dbReference type="GO" id="GO:0005886">
    <property type="term" value="C:plasma membrane"/>
    <property type="evidence" value="ECO:0007669"/>
    <property type="project" value="UniProtKB-SubCell"/>
</dbReference>
<evidence type="ECO:0000256" key="7">
    <source>
        <dbReference type="ARBA" id="ARBA00023065"/>
    </source>
</evidence>
<comment type="function">
    <text evidence="10">Channel that opens in response to stretch forces in the membrane lipid bilayer. May participate in the regulation of osmotic pressure changes within the cell.</text>
</comment>
<dbReference type="InterPro" id="IPR036019">
    <property type="entry name" value="MscL_channel"/>
</dbReference>
<dbReference type="PANTHER" id="PTHR30266:SF2">
    <property type="entry name" value="LARGE-CONDUCTANCE MECHANOSENSITIVE CHANNEL"/>
    <property type="match status" value="1"/>
</dbReference>
<evidence type="ECO:0000313" key="11">
    <source>
        <dbReference type="EMBL" id="KRK91387.1"/>
    </source>
</evidence>
<keyword evidence="8 10" id="KW-0472">Membrane</keyword>
<comment type="similarity">
    <text evidence="2 10">Belongs to the MscL family.</text>
</comment>
<proteinExistence type="inferred from homology"/>
<keyword evidence="7 10" id="KW-0406">Ion transport</keyword>
<keyword evidence="6 10" id="KW-1133">Transmembrane helix</keyword>
<organism evidence="11 12">
    <name type="scientific">Latilactobacillus curvatus JCM 1096 = DSM 20019</name>
    <dbReference type="NCBI Taxonomy" id="1293592"/>
    <lineage>
        <taxon>Bacteria</taxon>
        <taxon>Bacillati</taxon>
        <taxon>Bacillota</taxon>
        <taxon>Bacilli</taxon>
        <taxon>Lactobacillales</taxon>
        <taxon>Lactobacillaceae</taxon>
        <taxon>Latilactobacillus</taxon>
    </lineage>
</organism>
<evidence type="ECO:0000256" key="10">
    <source>
        <dbReference type="HAMAP-Rule" id="MF_00115"/>
    </source>
</evidence>
<feature type="transmembrane region" description="Helical" evidence="10">
    <location>
        <begin position="76"/>
        <end position="97"/>
    </location>
</feature>
<dbReference type="Pfam" id="PF01741">
    <property type="entry name" value="MscL"/>
    <property type="match status" value="1"/>
</dbReference>
<dbReference type="InterPro" id="IPR019823">
    <property type="entry name" value="Mechanosensitive_channel_CS"/>
</dbReference>
<keyword evidence="3 10" id="KW-0813">Transport</keyword>
<sequence>MEVVFMIKEFKEFIMRGNVLDMAVGVILGAALKSIVDSLTKNLINPIISLFVGQVDLSGIALTIPGTKAVFKIGNFLNDVINFLIIAFVVFLIVKGFNKLRDMGKKTEEEEAQVVETKEEVYLKEIRDLLANKEK</sequence>
<dbReference type="PROSITE" id="PS01327">
    <property type="entry name" value="MSCL"/>
    <property type="match status" value="1"/>
</dbReference>
<evidence type="ECO:0000256" key="8">
    <source>
        <dbReference type="ARBA" id="ARBA00023136"/>
    </source>
</evidence>
<comment type="caution">
    <text evidence="11">The sequence shown here is derived from an EMBL/GenBank/DDBJ whole genome shotgun (WGS) entry which is preliminary data.</text>
</comment>
<protein>
    <recommendedName>
        <fullName evidence="10">Large-conductance mechanosensitive channel</fullName>
    </recommendedName>
</protein>
<evidence type="ECO:0000256" key="3">
    <source>
        <dbReference type="ARBA" id="ARBA00022448"/>
    </source>
</evidence>
<reference evidence="11 12" key="1">
    <citation type="journal article" date="2015" name="Genome Announc.">
        <title>Expanding the biotechnology potential of lactobacilli through comparative genomics of 213 strains and associated genera.</title>
        <authorList>
            <person name="Sun Z."/>
            <person name="Harris H.M."/>
            <person name="McCann A."/>
            <person name="Guo C."/>
            <person name="Argimon S."/>
            <person name="Zhang W."/>
            <person name="Yang X."/>
            <person name="Jeffery I.B."/>
            <person name="Cooney J.C."/>
            <person name="Kagawa T.F."/>
            <person name="Liu W."/>
            <person name="Song Y."/>
            <person name="Salvetti E."/>
            <person name="Wrobel A."/>
            <person name="Rasinkangas P."/>
            <person name="Parkhill J."/>
            <person name="Rea M.C."/>
            <person name="O'Sullivan O."/>
            <person name="Ritari J."/>
            <person name="Douillard F.P."/>
            <person name="Paul Ross R."/>
            <person name="Yang R."/>
            <person name="Briner A.E."/>
            <person name="Felis G.E."/>
            <person name="de Vos W.M."/>
            <person name="Barrangou R."/>
            <person name="Klaenhammer T.R."/>
            <person name="Caufield P.W."/>
            <person name="Cui Y."/>
            <person name="Zhang H."/>
            <person name="O'Toole P.W."/>
        </authorList>
    </citation>
    <scope>NUCLEOTIDE SEQUENCE [LARGE SCALE GENOMIC DNA]</scope>
    <source>
        <strain evidence="11 12">DSM 20019</strain>
    </source>
</reference>
<keyword evidence="9 10" id="KW-0407">Ion channel</keyword>
<comment type="subcellular location">
    <subcellularLocation>
        <location evidence="1 10">Cell membrane</location>
        <topology evidence="1 10">Multi-pass membrane protein</topology>
    </subcellularLocation>
</comment>